<gene>
    <name evidence="1" type="ORF">EAH84_01500</name>
</gene>
<dbReference type="OrthoDB" id="7582652at2"/>
<dbReference type="AlphaFoldDB" id="A0A502CPE0"/>
<dbReference type="EMBL" id="RCZK01000001">
    <property type="protein sequence ID" value="TPG15505.1"/>
    <property type="molecule type" value="Genomic_DNA"/>
</dbReference>
<evidence type="ECO:0000313" key="1">
    <source>
        <dbReference type="EMBL" id="TPG15505.1"/>
    </source>
</evidence>
<accession>A0A502CPE0</accession>
<protein>
    <submittedName>
        <fullName evidence="1">Uncharacterized protein</fullName>
    </submittedName>
</protein>
<keyword evidence="2" id="KW-1185">Reference proteome</keyword>
<evidence type="ECO:0000313" key="2">
    <source>
        <dbReference type="Proteomes" id="UP000318413"/>
    </source>
</evidence>
<dbReference type="RefSeq" id="WP_140866613.1">
    <property type="nucleotide sequence ID" value="NZ_RCZK01000001.1"/>
</dbReference>
<reference evidence="1 2" key="1">
    <citation type="journal article" date="2019" name="Environ. Microbiol.">
        <title>Species interactions and distinct microbial communities in high Arctic permafrost affected cryosols are associated with the CH4 and CO2 gas fluxes.</title>
        <authorList>
            <person name="Altshuler I."/>
            <person name="Hamel J."/>
            <person name="Turney S."/>
            <person name="Magnuson E."/>
            <person name="Levesque R."/>
            <person name="Greer C."/>
            <person name="Whyte L.G."/>
        </authorList>
    </citation>
    <scope>NUCLEOTIDE SEQUENCE [LARGE SCALE GENOMIC DNA]</scope>
    <source>
        <strain evidence="1 2">S5.1</strain>
    </source>
</reference>
<comment type="caution">
    <text evidence="1">The sequence shown here is derived from an EMBL/GenBank/DDBJ whole genome shotgun (WGS) entry which is preliminary data.</text>
</comment>
<organism evidence="1 2">
    <name type="scientific">Sphingomonas oligophenolica</name>
    <dbReference type="NCBI Taxonomy" id="301154"/>
    <lineage>
        <taxon>Bacteria</taxon>
        <taxon>Pseudomonadati</taxon>
        <taxon>Pseudomonadota</taxon>
        <taxon>Alphaproteobacteria</taxon>
        <taxon>Sphingomonadales</taxon>
        <taxon>Sphingomonadaceae</taxon>
        <taxon>Sphingomonas</taxon>
    </lineage>
</organism>
<dbReference type="Proteomes" id="UP000318413">
    <property type="component" value="Unassembled WGS sequence"/>
</dbReference>
<proteinExistence type="predicted"/>
<sequence>MASLDLAELANMERAATPGPWYVRAMDDDFAMCATATATKPNESGDSDDLTDCPAHGIIAATLIQLPEYVVPINGRSIGNAELIAAVRNALPALLRLAEIGAAAEGA</sequence>
<name>A0A502CPE0_9SPHN</name>